<evidence type="ECO:0000256" key="8">
    <source>
        <dbReference type="ARBA" id="ARBA00022692"/>
    </source>
</evidence>
<protein>
    <recommendedName>
        <fullName evidence="5">CDP-diacylglycerol--serine O-phosphatidyltransferase</fullName>
        <ecNumber evidence="4">2.7.8.8</ecNumber>
    </recommendedName>
    <alternativeName>
        <fullName evidence="14">Phosphatidylserine synthase</fullName>
    </alternativeName>
</protein>
<evidence type="ECO:0000256" key="3">
    <source>
        <dbReference type="ARBA" id="ARBA00010441"/>
    </source>
</evidence>
<dbReference type="GO" id="GO:0003882">
    <property type="term" value="F:CDP-diacylglycerol-serine O-phosphatidyltransferase activity"/>
    <property type="evidence" value="ECO:0007669"/>
    <property type="project" value="UniProtKB-EC"/>
</dbReference>
<keyword evidence="18" id="KW-1185">Reference proteome</keyword>
<dbReference type="InterPro" id="IPR048254">
    <property type="entry name" value="CDP_ALCOHOL_P_TRANSF_CS"/>
</dbReference>
<dbReference type="InterPro" id="IPR004533">
    <property type="entry name" value="CDP-diaglyc--ser_O-PTrfase"/>
</dbReference>
<evidence type="ECO:0000256" key="16">
    <source>
        <dbReference type="SAM" id="Phobius"/>
    </source>
</evidence>
<accession>A0A9D3AZ32</accession>
<keyword evidence="9 16" id="KW-1133">Transmembrane helix</keyword>
<dbReference type="GO" id="GO:0008654">
    <property type="term" value="P:phospholipid biosynthetic process"/>
    <property type="evidence" value="ECO:0007669"/>
    <property type="project" value="UniProtKB-KW"/>
</dbReference>
<feature type="transmembrane region" description="Helical" evidence="16">
    <location>
        <begin position="123"/>
        <end position="143"/>
    </location>
</feature>
<evidence type="ECO:0000256" key="7">
    <source>
        <dbReference type="ARBA" id="ARBA00022679"/>
    </source>
</evidence>
<feature type="transmembrane region" description="Helical" evidence="16">
    <location>
        <begin position="94"/>
        <end position="111"/>
    </location>
</feature>
<feature type="transmembrane region" description="Helical" evidence="16">
    <location>
        <begin position="20"/>
        <end position="48"/>
    </location>
</feature>
<dbReference type="InterPro" id="IPR000462">
    <property type="entry name" value="CDP-OH_P_trans"/>
</dbReference>
<comment type="caution">
    <text evidence="17">The sequence shown here is derived from an EMBL/GenBank/DDBJ whole genome shotgun (WGS) entry which is preliminary data.</text>
</comment>
<dbReference type="GO" id="GO:0016020">
    <property type="term" value="C:membrane"/>
    <property type="evidence" value="ECO:0007669"/>
    <property type="project" value="InterPro"/>
</dbReference>
<dbReference type="Gene3D" id="1.20.120.1760">
    <property type="match status" value="1"/>
</dbReference>
<dbReference type="InterPro" id="IPR050324">
    <property type="entry name" value="CDP-alcohol_PTase-I"/>
</dbReference>
<dbReference type="Proteomes" id="UP000798488">
    <property type="component" value="Unassembled WGS sequence"/>
</dbReference>
<keyword evidence="8 16" id="KW-0812">Transmembrane</keyword>
<dbReference type="PROSITE" id="PS00379">
    <property type="entry name" value="CDP_ALCOHOL_P_TRANSF"/>
    <property type="match status" value="1"/>
</dbReference>
<keyword evidence="6" id="KW-0444">Lipid biosynthesis</keyword>
<evidence type="ECO:0000256" key="6">
    <source>
        <dbReference type="ARBA" id="ARBA00022516"/>
    </source>
</evidence>
<keyword evidence="10" id="KW-0443">Lipid metabolism</keyword>
<proteinExistence type="inferred from homology"/>
<sequence length="174" mass="19060">MINGNSPITQLPNVLTLCNIAMGLSSIITASLGNFTLAGLLIIIGAIFDRLDGHVARKYELTSEMGKQLDSLSDLITFGIAPAVSLFLLSFTEYFVLGFILTVIFVTCGAYRLARYNVLEFSGVYIGLPITIAGFLLALLALLQTQTAVHPYWTAIIMLFLSYLMVCKKEIRKV</sequence>
<dbReference type="EC" id="2.7.8.8" evidence="4"/>
<gene>
    <name evidence="17" type="primary">pcs</name>
    <name evidence="17" type="ORF">SPSYN_00865</name>
</gene>
<feature type="transmembrane region" description="Helical" evidence="16">
    <location>
        <begin position="69"/>
        <end position="88"/>
    </location>
</feature>
<dbReference type="RefSeq" id="WP_161821260.1">
    <property type="nucleotide sequence ID" value="NZ_LSRS01000002.1"/>
</dbReference>
<evidence type="ECO:0000256" key="2">
    <source>
        <dbReference type="ARBA" id="ARBA00004127"/>
    </source>
</evidence>
<comment type="catalytic activity">
    <reaction evidence="1">
        <text>a CDP-1,2-diacyl-sn-glycerol + L-serine = a 1,2-diacyl-sn-glycero-3-phospho-L-serine + CMP + H(+)</text>
        <dbReference type="Rhea" id="RHEA:16913"/>
        <dbReference type="ChEBI" id="CHEBI:15378"/>
        <dbReference type="ChEBI" id="CHEBI:33384"/>
        <dbReference type="ChEBI" id="CHEBI:57262"/>
        <dbReference type="ChEBI" id="CHEBI:58332"/>
        <dbReference type="ChEBI" id="CHEBI:60377"/>
        <dbReference type="EC" id="2.7.8.8"/>
    </reaction>
</comment>
<dbReference type="NCBIfam" id="TIGR00473">
    <property type="entry name" value="pssA"/>
    <property type="match status" value="1"/>
</dbReference>
<keyword evidence="12" id="KW-0594">Phospholipid biosynthesis</keyword>
<evidence type="ECO:0000313" key="17">
    <source>
        <dbReference type="EMBL" id="KAF1086126.1"/>
    </source>
</evidence>
<reference evidence="17" key="1">
    <citation type="submission" date="2016-02" db="EMBL/GenBank/DDBJ databases">
        <title>Draft Genome Sequence of Sporotomaculum syntrophicum Strain FB, a Syntrophic Benzoate Degrader.</title>
        <authorList>
            <person name="Nobu M.K."/>
            <person name="Narihiro T."/>
            <person name="Qiu Y.-L."/>
            <person name="Ohashi A."/>
            <person name="Liu W.-T."/>
            <person name="Yuji S."/>
        </authorList>
    </citation>
    <scope>NUCLEOTIDE SEQUENCE</scope>
    <source>
        <strain evidence="17">FB</strain>
    </source>
</reference>
<dbReference type="Pfam" id="PF01066">
    <property type="entry name" value="CDP-OH_P_transf"/>
    <property type="match status" value="1"/>
</dbReference>
<dbReference type="InterPro" id="IPR043130">
    <property type="entry name" value="CDP-OH_PTrfase_TM_dom"/>
</dbReference>
<keyword evidence="13" id="KW-1208">Phospholipid metabolism</keyword>
<evidence type="ECO:0000256" key="11">
    <source>
        <dbReference type="ARBA" id="ARBA00023136"/>
    </source>
</evidence>
<dbReference type="PANTHER" id="PTHR14269">
    <property type="entry name" value="CDP-DIACYLGLYCEROL--GLYCEROL-3-PHOSPHATE 3-PHOSPHATIDYLTRANSFERASE-RELATED"/>
    <property type="match status" value="1"/>
</dbReference>
<name>A0A9D3AZ32_9FIRM</name>
<evidence type="ECO:0000313" key="18">
    <source>
        <dbReference type="Proteomes" id="UP000798488"/>
    </source>
</evidence>
<evidence type="ECO:0000256" key="10">
    <source>
        <dbReference type="ARBA" id="ARBA00023098"/>
    </source>
</evidence>
<evidence type="ECO:0000256" key="1">
    <source>
        <dbReference type="ARBA" id="ARBA00000287"/>
    </source>
</evidence>
<dbReference type="EMBL" id="LSRS01000002">
    <property type="protein sequence ID" value="KAF1086126.1"/>
    <property type="molecule type" value="Genomic_DNA"/>
</dbReference>
<dbReference type="OrthoDB" id="9777147at2"/>
<keyword evidence="11 16" id="KW-0472">Membrane</keyword>
<evidence type="ECO:0000256" key="13">
    <source>
        <dbReference type="ARBA" id="ARBA00023264"/>
    </source>
</evidence>
<keyword evidence="7 15" id="KW-0808">Transferase</keyword>
<evidence type="ECO:0000256" key="15">
    <source>
        <dbReference type="RuleBase" id="RU003750"/>
    </source>
</evidence>
<dbReference type="AlphaFoldDB" id="A0A9D3AZ32"/>
<evidence type="ECO:0000256" key="5">
    <source>
        <dbReference type="ARBA" id="ARBA00017171"/>
    </source>
</evidence>
<comment type="similarity">
    <text evidence="3 15">Belongs to the CDP-alcohol phosphatidyltransferase class-I family.</text>
</comment>
<dbReference type="GO" id="GO:0012505">
    <property type="term" value="C:endomembrane system"/>
    <property type="evidence" value="ECO:0007669"/>
    <property type="project" value="UniProtKB-SubCell"/>
</dbReference>
<organism evidence="17 18">
    <name type="scientific">Sporotomaculum syntrophicum</name>
    <dbReference type="NCBI Taxonomy" id="182264"/>
    <lineage>
        <taxon>Bacteria</taxon>
        <taxon>Bacillati</taxon>
        <taxon>Bacillota</taxon>
        <taxon>Clostridia</taxon>
        <taxon>Eubacteriales</taxon>
        <taxon>Desulfallaceae</taxon>
        <taxon>Sporotomaculum</taxon>
    </lineage>
</organism>
<comment type="subcellular location">
    <subcellularLocation>
        <location evidence="2">Endomembrane system</location>
        <topology evidence="2">Multi-pass membrane protein</topology>
    </subcellularLocation>
</comment>
<dbReference type="PANTHER" id="PTHR14269:SF61">
    <property type="entry name" value="CDP-DIACYLGLYCEROL--SERINE O-PHOSPHATIDYLTRANSFERASE"/>
    <property type="match status" value="1"/>
</dbReference>
<evidence type="ECO:0000256" key="9">
    <source>
        <dbReference type="ARBA" id="ARBA00022989"/>
    </source>
</evidence>
<evidence type="ECO:0000256" key="12">
    <source>
        <dbReference type="ARBA" id="ARBA00023209"/>
    </source>
</evidence>
<evidence type="ECO:0000256" key="4">
    <source>
        <dbReference type="ARBA" id="ARBA00013174"/>
    </source>
</evidence>
<evidence type="ECO:0000256" key="14">
    <source>
        <dbReference type="ARBA" id="ARBA00032361"/>
    </source>
</evidence>
<feature type="transmembrane region" description="Helical" evidence="16">
    <location>
        <begin position="149"/>
        <end position="166"/>
    </location>
</feature>